<dbReference type="HAMAP" id="MF_01571">
    <property type="entry name" value="Pro_tRNA_synth_type3"/>
    <property type="match status" value="1"/>
</dbReference>
<reference evidence="9 10" key="1">
    <citation type="journal article" date="2015" name="Microbes Environ.">
        <title>An Efficient Strategy Developed for Next-Generation Sequencing of Endosymbiont Genomes Performed Using Crude DNA Isolated from Host Tissues: A Case Study of Blattabacterium cuenoti Inhabiting the Fat Bodies of Cockroaches.</title>
        <authorList>
            <person name="Kinjo Y."/>
            <person name="Saitoh S."/>
            <person name="Tokuda G."/>
        </authorList>
    </citation>
    <scope>NUCLEOTIDE SEQUENCE [LARGE SCALE GENOMIC DNA]</scope>
    <source>
        <strain evidence="9 10">BPAY</strain>
    </source>
</reference>
<evidence type="ECO:0000256" key="2">
    <source>
        <dbReference type="ARBA" id="ARBA00022598"/>
    </source>
</evidence>
<dbReference type="Gene3D" id="3.30.110.30">
    <property type="entry name" value="C-terminal domain of ProRS"/>
    <property type="match status" value="1"/>
</dbReference>
<dbReference type="InterPro" id="IPR004154">
    <property type="entry name" value="Anticodon-bd"/>
</dbReference>
<dbReference type="RefSeq" id="WP_173768919.1">
    <property type="nucleotide sequence ID" value="NZ_AP014609.1"/>
</dbReference>
<dbReference type="Proteomes" id="UP000217805">
    <property type="component" value="Chromosome"/>
</dbReference>
<dbReference type="InterPro" id="IPR002314">
    <property type="entry name" value="aa-tRNA-synt_IIb"/>
</dbReference>
<comment type="domain">
    <text evidence="7">Consists of three domains: the N-terminal catalytic domain, the anticodon-binding domain and the C-terminal extension.</text>
</comment>
<keyword evidence="2 7" id="KW-0436">Ligase</keyword>
<keyword evidence="5 7" id="KW-0648">Protein biosynthesis</keyword>
<evidence type="ECO:0000256" key="6">
    <source>
        <dbReference type="ARBA" id="ARBA00023146"/>
    </source>
</evidence>
<name>A0ABN5V6D9_9FLAO</name>
<dbReference type="NCBIfam" id="TIGR00408">
    <property type="entry name" value="proS_fam_I"/>
    <property type="match status" value="1"/>
</dbReference>
<keyword evidence="1 7" id="KW-0963">Cytoplasm</keyword>
<evidence type="ECO:0000256" key="3">
    <source>
        <dbReference type="ARBA" id="ARBA00022741"/>
    </source>
</evidence>
<accession>A0ABN5V6D9</accession>
<dbReference type="SMART" id="SM00946">
    <property type="entry name" value="ProRS-C_1"/>
    <property type="match status" value="1"/>
</dbReference>
<dbReference type="GO" id="GO:0016874">
    <property type="term" value="F:ligase activity"/>
    <property type="evidence" value="ECO:0007669"/>
    <property type="project" value="UniProtKB-KW"/>
</dbReference>
<dbReference type="InterPro" id="IPR033721">
    <property type="entry name" value="ProRS_core_arch_euk"/>
</dbReference>
<dbReference type="SUPFAM" id="SSF55681">
    <property type="entry name" value="Class II aaRS and biotin synthetases"/>
    <property type="match status" value="1"/>
</dbReference>
<dbReference type="Pfam" id="PF03129">
    <property type="entry name" value="HGTP_anticodon"/>
    <property type="match status" value="1"/>
</dbReference>
<dbReference type="Gene3D" id="3.40.50.800">
    <property type="entry name" value="Anticodon-binding domain"/>
    <property type="match status" value="1"/>
</dbReference>
<dbReference type="CDD" id="cd00862">
    <property type="entry name" value="ProRS_anticodon_zinc"/>
    <property type="match status" value="1"/>
</dbReference>
<dbReference type="SUPFAM" id="SSF64586">
    <property type="entry name" value="C-terminal domain of ProRS"/>
    <property type="match status" value="1"/>
</dbReference>
<evidence type="ECO:0000256" key="5">
    <source>
        <dbReference type="ARBA" id="ARBA00022917"/>
    </source>
</evidence>
<dbReference type="InterPro" id="IPR004499">
    <property type="entry name" value="Pro-tRNA-ligase_IIa_arc-type"/>
</dbReference>
<keyword evidence="4 7" id="KW-0067">ATP-binding</keyword>
<evidence type="ECO:0000313" key="9">
    <source>
        <dbReference type="EMBL" id="BAR91880.1"/>
    </source>
</evidence>
<protein>
    <recommendedName>
        <fullName evidence="7">Proline--tRNA ligase</fullName>
        <ecNumber evidence="7">6.1.1.15</ecNumber>
    </recommendedName>
    <alternativeName>
        <fullName evidence="7">Prolyl-tRNA synthetase</fullName>
        <shortName evidence="7">ProRS</shortName>
    </alternativeName>
</protein>
<dbReference type="InterPro" id="IPR016061">
    <property type="entry name" value="Pro-tRNA_ligase_II_C"/>
</dbReference>
<evidence type="ECO:0000259" key="8">
    <source>
        <dbReference type="PROSITE" id="PS50862"/>
    </source>
</evidence>
<sequence>MNPLTKRSENYSKWYNEIVVRSGLAEFSGVRGFMILKPYGYSLWDRMKTILDKMLKLTGHQNVYFPLLIPKSLFSKEKEHTKIFSEGCAVITHSRLIKKNKNQEELIVDPDSKLQEELVIRPTSESIIWKTYKRWIQSYRDLPILFNQWGNALRWEMRTRLFLRTTEFLWQEGHTAHSTEKEAIEETIKILNIYTNFSEKFMAIPVLQGIKPYMDKFSGSEKTYCIEALMQDGKALQMGTSHFLGQNFSKAFDVTFTNFNGKKEYVWSTSWGVSTRLIGGLIMSHSDDKGLILPPKIAPIQVVIIPICYKKQHPPTSIHEISIKILNFLEEKGIRVKYDDKTIWTPGWKFHEYEMKGIPIRISIGKNEIQNEKVEIFRRDTCEKIYIPWINLKNSIPKLLDEIQKNIYKKAVQRTQKLILKSDHYNDFKHKINHSGGFIFAHWDGTKNTGKKIQEETEATIRCIPISNEKEKGKCIYSGKPSLQRVIFSKSY</sequence>
<dbReference type="PANTHER" id="PTHR43382">
    <property type="entry name" value="PROLYL-TRNA SYNTHETASE"/>
    <property type="match status" value="1"/>
</dbReference>
<keyword evidence="6 7" id="KW-0030">Aminoacyl-tRNA synthetase</keyword>
<comment type="catalytic activity">
    <reaction evidence="7">
        <text>tRNA(Pro) + L-proline + ATP = L-prolyl-tRNA(Pro) + AMP + diphosphate</text>
        <dbReference type="Rhea" id="RHEA:14305"/>
        <dbReference type="Rhea" id="RHEA-COMP:9700"/>
        <dbReference type="Rhea" id="RHEA-COMP:9702"/>
        <dbReference type="ChEBI" id="CHEBI:30616"/>
        <dbReference type="ChEBI" id="CHEBI:33019"/>
        <dbReference type="ChEBI" id="CHEBI:60039"/>
        <dbReference type="ChEBI" id="CHEBI:78442"/>
        <dbReference type="ChEBI" id="CHEBI:78532"/>
        <dbReference type="ChEBI" id="CHEBI:456215"/>
        <dbReference type="EC" id="6.1.1.15"/>
    </reaction>
</comment>
<dbReference type="Gene3D" id="3.30.930.10">
    <property type="entry name" value="Bira Bifunctional Protein, Domain 2"/>
    <property type="match status" value="1"/>
</dbReference>
<proteinExistence type="inferred from homology"/>
<feature type="domain" description="Aminoacyl-transfer RNA synthetases class-II family profile" evidence="8">
    <location>
        <begin position="36"/>
        <end position="294"/>
    </location>
</feature>
<dbReference type="InterPro" id="IPR017449">
    <property type="entry name" value="Pro-tRNA_synth_II"/>
</dbReference>
<comment type="subunit">
    <text evidence="7">Homodimer.</text>
</comment>
<dbReference type="Pfam" id="PF00587">
    <property type="entry name" value="tRNA-synt_2b"/>
    <property type="match status" value="1"/>
</dbReference>
<comment type="function">
    <text evidence="7">Catalyzes the attachment of proline to tRNA(Pro) in a two-step reaction: proline is first activated by ATP to form Pro-AMP and then transferred to the acceptor end of tRNA(Pro).</text>
</comment>
<comment type="similarity">
    <text evidence="7">Belongs to the class-II aminoacyl-tRNA synthetase family. ProS type 3 subfamily.</text>
</comment>
<evidence type="ECO:0000256" key="7">
    <source>
        <dbReference type="HAMAP-Rule" id="MF_01571"/>
    </source>
</evidence>
<comment type="subcellular location">
    <subcellularLocation>
        <location evidence="7">Cytoplasm</location>
    </subcellularLocation>
</comment>
<evidence type="ECO:0000256" key="4">
    <source>
        <dbReference type="ARBA" id="ARBA00022840"/>
    </source>
</evidence>
<keyword evidence="10" id="KW-1185">Reference proteome</keyword>
<dbReference type="InterPro" id="IPR036621">
    <property type="entry name" value="Anticodon-bd_dom_sf"/>
</dbReference>
<dbReference type="PANTHER" id="PTHR43382:SF2">
    <property type="entry name" value="BIFUNCTIONAL GLUTAMATE_PROLINE--TRNA LIGASE"/>
    <property type="match status" value="1"/>
</dbReference>
<gene>
    <name evidence="7 9" type="primary">proS</name>
    <name evidence="9" type="ORF">BPAY_125</name>
</gene>
<evidence type="ECO:0000256" key="1">
    <source>
        <dbReference type="ARBA" id="ARBA00022490"/>
    </source>
</evidence>
<dbReference type="InterPro" id="IPR045864">
    <property type="entry name" value="aa-tRNA-synth_II/BPL/LPL"/>
</dbReference>
<dbReference type="EC" id="6.1.1.15" evidence="7"/>
<dbReference type="InterPro" id="IPR006195">
    <property type="entry name" value="aa-tRNA-synth_II"/>
</dbReference>
<dbReference type="EMBL" id="AP014609">
    <property type="protein sequence ID" value="BAR91880.1"/>
    <property type="molecule type" value="Genomic_DNA"/>
</dbReference>
<dbReference type="SUPFAM" id="SSF52954">
    <property type="entry name" value="Class II aaRS ABD-related"/>
    <property type="match status" value="1"/>
</dbReference>
<dbReference type="Pfam" id="PF09180">
    <property type="entry name" value="ProRS-C_1"/>
    <property type="match status" value="1"/>
</dbReference>
<evidence type="ECO:0000313" key="10">
    <source>
        <dbReference type="Proteomes" id="UP000217805"/>
    </source>
</evidence>
<dbReference type="CDD" id="cd00778">
    <property type="entry name" value="ProRS_core_arch_euk"/>
    <property type="match status" value="1"/>
</dbReference>
<keyword evidence="3 7" id="KW-0547">Nucleotide-binding</keyword>
<dbReference type="PROSITE" id="PS50862">
    <property type="entry name" value="AA_TRNA_LIGASE_II"/>
    <property type="match status" value="1"/>
</dbReference>
<organism evidence="9 10">
    <name type="scientific">Blattabacterium cuenoti BPAY</name>
    <dbReference type="NCBI Taxonomy" id="1457031"/>
    <lineage>
        <taxon>Bacteria</taxon>
        <taxon>Pseudomonadati</taxon>
        <taxon>Bacteroidota</taxon>
        <taxon>Flavobacteriia</taxon>
        <taxon>Flavobacteriales</taxon>
        <taxon>Blattabacteriaceae</taxon>
        <taxon>Blattabacterium</taxon>
    </lineage>
</organism>